<dbReference type="Proteomes" id="UP000000483">
    <property type="component" value="Chromosome"/>
</dbReference>
<dbReference type="KEGG" id="dao:Desac_1212"/>
<accession>F2NHF7</accession>
<dbReference type="PANTHER" id="PTHR10093">
    <property type="entry name" value="IRON-SULFUR CLUSTER ASSEMBLY ENZYME NIFU HOMOLOG"/>
    <property type="match status" value="1"/>
</dbReference>
<dbReference type="GO" id="GO:0016226">
    <property type="term" value="P:iron-sulfur cluster assembly"/>
    <property type="evidence" value="ECO:0007669"/>
    <property type="project" value="InterPro"/>
</dbReference>
<evidence type="ECO:0000259" key="1">
    <source>
        <dbReference type="Pfam" id="PF01592"/>
    </source>
</evidence>
<dbReference type="Gene3D" id="3.90.1010.10">
    <property type="match status" value="1"/>
</dbReference>
<dbReference type="OrthoDB" id="5420642at2"/>
<dbReference type="RefSeq" id="WP_013706185.1">
    <property type="nucleotide sequence ID" value="NC_015388.1"/>
</dbReference>
<sequence length="143" mass="15273">MSDDDFPVPGEVGEQFFRIAKYPKNIGAIKNPSGRGTAVGVCGDSIEVSLQIEMENIADIKVLPRGCVYTLVCASAMSELAKGRNVDQALDLEPQDVVNALGGLPEDHLHCARLAVNTLGEAIADYYRRVSQSGIIITPLTDG</sequence>
<protein>
    <submittedName>
        <fullName evidence="2">Nitrogen-fixing NifU domain protein</fullName>
    </submittedName>
</protein>
<reference evidence="2 3" key="1">
    <citation type="journal article" date="2011" name="Stand. Genomic Sci.">
        <title>Complete genome sequence of the acetate-degrading sulfate reducer Desulfobacca acetoxidans type strain (ASRB2).</title>
        <authorList>
            <person name="Goker M."/>
            <person name="Teshima H."/>
            <person name="Lapidus A."/>
            <person name="Nolan M."/>
            <person name="Lucas S."/>
            <person name="Hammon N."/>
            <person name="Deshpande S."/>
            <person name="Cheng J.F."/>
            <person name="Tapia R."/>
            <person name="Han C."/>
            <person name="Goodwin L."/>
            <person name="Pitluck S."/>
            <person name="Huntemann M."/>
            <person name="Liolios K."/>
            <person name="Ivanova N."/>
            <person name="Pagani I."/>
            <person name="Mavromatis K."/>
            <person name="Ovchinikova G."/>
            <person name="Pati A."/>
            <person name="Chen A."/>
            <person name="Palaniappan K."/>
            <person name="Land M."/>
            <person name="Hauser L."/>
            <person name="Brambilla E.M."/>
            <person name="Rohde M."/>
            <person name="Spring S."/>
            <person name="Detter J.C."/>
            <person name="Woyke T."/>
            <person name="Bristow J."/>
            <person name="Eisen J.A."/>
            <person name="Markowitz V."/>
            <person name="Hugenholtz P."/>
            <person name="Kyrpides N.C."/>
            <person name="Klenk H.P."/>
        </authorList>
    </citation>
    <scope>NUCLEOTIDE SEQUENCE [LARGE SCALE GENOMIC DNA]</scope>
    <source>
        <strain evidence="3">ATCC 700848 / DSM 11109 / ASRB2</strain>
    </source>
</reference>
<gene>
    <name evidence="2" type="ordered locus">Desac_1212</name>
</gene>
<dbReference type="eggNOG" id="COG0822">
    <property type="taxonomic scope" value="Bacteria"/>
</dbReference>
<dbReference type="CDD" id="cd06664">
    <property type="entry name" value="IscU_like"/>
    <property type="match status" value="1"/>
</dbReference>
<evidence type="ECO:0000313" key="3">
    <source>
        <dbReference type="Proteomes" id="UP000000483"/>
    </source>
</evidence>
<proteinExistence type="predicted"/>
<dbReference type="Pfam" id="PF01592">
    <property type="entry name" value="NifU_N"/>
    <property type="match status" value="1"/>
</dbReference>
<dbReference type="STRING" id="880072.Desac_1212"/>
<dbReference type="GO" id="GO:0005506">
    <property type="term" value="F:iron ion binding"/>
    <property type="evidence" value="ECO:0007669"/>
    <property type="project" value="InterPro"/>
</dbReference>
<name>F2NHF7_DESAR</name>
<dbReference type="HOGENOM" id="CLU_079283_5_1_7"/>
<dbReference type="EMBL" id="CP002629">
    <property type="protein sequence ID" value="AEB09073.1"/>
    <property type="molecule type" value="Genomic_DNA"/>
</dbReference>
<dbReference type="SUPFAM" id="SSF82649">
    <property type="entry name" value="SufE/NifU"/>
    <property type="match status" value="1"/>
</dbReference>
<keyword evidence="3" id="KW-1185">Reference proteome</keyword>
<evidence type="ECO:0000313" key="2">
    <source>
        <dbReference type="EMBL" id="AEB09073.1"/>
    </source>
</evidence>
<dbReference type="InterPro" id="IPR002871">
    <property type="entry name" value="NIF_FeS_clus_asmbl_NifU_N"/>
</dbReference>
<organism evidence="2 3">
    <name type="scientific">Desulfobacca acetoxidans (strain ATCC 700848 / DSM 11109 / ASRB2)</name>
    <dbReference type="NCBI Taxonomy" id="880072"/>
    <lineage>
        <taxon>Bacteria</taxon>
        <taxon>Pseudomonadati</taxon>
        <taxon>Thermodesulfobacteriota</taxon>
        <taxon>Desulfobaccia</taxon>
        <taxon>Desulfobaccales</taxon>
        <taxon>Desulfobaccaceae</taxon>
        <taxon>Desulfobacca</taxon>
    </lineage>
</organism>
<feature type="domain" description="NIF system FeS cluster assembly NifU N-terminal" evidence="1">
    <location>
        <begin position="19"/>
        <end position="131"/>
    </location>
</feature>
<dbReference type="AlphaFoldDB" id="F2NHF7"/>
<reference evidence="3" key="2">
    <citation type="submission" date="2011-03" db="EMBL/GenBank/DDBJ databases">
        <title>The complete genome of Desulfobacca acetoxidans DSM 11109.</title>
        <authorList>
            <consortium name="US DOE Joint Genome Institute (JGI-PGF)"/>
            <person name="Lucas S."/>
            <person name="Copeland A."/>
            <person name="Lapidus A."/>
            <person name="Bruce D."/>
            <person name="Goodwin L."/>
            <person name="Pitluck S."/>
            <person name="Peters L."/>
            <person name="Kyrpides N."/>
            <person name="Mavromatis K."/>
            <person name="Ivanova N."/>
            <person name="Ovchinnikova G."/>
            <person name="Teshima H."/>
            <person name="Detter J.C."/>
            <person name="Han C."/>
            <person name="Land M."/>
            <person name="Hauser L."/>
            <person name="Markowitz V."/>
            <person name="Cheng J.-F."/>
            <person name="Hugenholtz P."/>
            <person name="Woyke T."/>
            <person name="Wu D."/>
            <person name="Spring S."/>
            <person name="Schueler E."/>
            <person name="Brambilla E."/>
            <person name="Klenk H.-P."/>
            <person name="Eisen J.A."/>
        </authorList>
    </citation>
    <scope>NUCLEOTIDE SEQUENCE [LARGE SCALE GENOMIC DNA]</scope>
    <source>
        <strain evidence="3">ATCC 700848 / DSM 11109 / ASRB2</strain>
    </source>
</reference>
<dbReference type="GO" id="GO:0051536">
    <property type="term" value="F:iron-sulfur cluster binding"/>
    <property type="evidence" value="ECO:0007669"/>
    <property type="project" value="InterPro"/>
</dbReference>